<sequence>MSGRAQSRPNYEEMNFNLDNITRENVKGLSPYSSARDEYVSDGSTMVFLDANENPFENGVNRYPDPQQRALKAILAEQKGIKEENILLGNGSDEVLDLLFRAFCEPKEDNIITLPPTYGMYKVLSGINLVENREVLLTDAFQPNVSAIKERIDGNTKLLFICSPNNPTGNSFSTRSIEDLLKSFTGLVVIDEAYIDFSLEESWTSKLAKYPNLIITQTLSKAYGMAGIRLGICLASAEIIAVINKIKPPYNVNQLTQERAIQRVSDEKSVQAEVATILEERAKLINTLETVSFVSKIYPTDANFILAKVDNATLRYNQLLKKGIVVRNRTTQPLCENTLRFTVGTSKENNIVITALKALSNEYGK</sequence>
<accession>A0A1T5D2S5</accession>
<dbReference type="PANTHER" id="PTHR42885">
    <property type="entry name" value="HISTIDINOL-PHOSPHATE AMINOTRANSFERASE-RELATED"/>
    <property type="match status" value="1"/>
</dbReference>
<keyword evidence="6 12" id="KW-0032">Aminotransferase</keyword>
<feature type="domain" description="Aminotransferase class I/classII large" evidence="13">
    <location>
        <begin position="58"/>
        <end position="356"/>
    </location>
</feature>
<dbReference type="STRING" id="561365.SAMN05660866_02615"/>
<dbReference type="PANTHER" id="PTHR42885:SF2">
    <property type="entry name" value="HISTIDINOL-PHOSPHATE AMINOTRANSFERASE"/>
    <property type="match status" value="1"/>
</dbReference>
<keyword evidence="8 12" id="KW-0808">Transferase</keyword>
<dbReference type="Proteomes" id="UP000190339">
    <property type="component" value="Unassembled WGS sequence"/>
</dbReference>
<dbReference type="CDD" id="cd00609">
    <property type="entry name" value="AAT_like"/>
    <property type="match status" value="1"/>
</dbReference>
<dbReference type="InterPro" id="IPR015424">
    <property type="entry name" value="PyrdxlP-dep_Trfase"/>
</dbReference>
<comment type="subunit">
    <text evidence="5 12">Homodimer.</text>
</comment>
<dbReference type="GO" id="GO:0000105">
    <property type="term" value="P:L-histidine biosynthetic process"/>
    <property type="evidence" value="ECO:0007669"/>
    <property type="project" value="UniProtKB-UniRule"/>
</dbReference>
<evidence type="ECO:0000256" key="2">
    <source>
        <dbReference type="ARBA" id="ARBA00005011"/>
    </source>
</evidence>
<evidence type="ECO:0000256" key="11">
    <source>
        <dbReference type="ARBA" id="ARBA00047481"/>
    </source>
</evidence>
<dbReference type="HAMAP" id="MF_01023">
    <property type="entry name" value="HisC_aminotrans_2"/>
    <property type="match status" value="1"/>
</dbReference>
<dbReference type="InterPro" id="IPR015422">
    <property type="entry name" value="PyrdxlP-dep_Trfase_small"/>
</dbReference>
<evidence type="ECO:0000256" key="3">
    <source>
        <dbReference type="ARBA" id="ARBA00005189"/>
    </source>
</evidence>
<comment type="catalytic activity">
    <reaction evidence="11 12">
        <text>L-histidinol phosphate + 2-oxoglutarate = 3-(imidazol-4-yl)-2-oxopropyl phosphate + L-glutamate</text>
        <dbReference type="Rhea" id="RHEA:23744"/>
        <dbReference type="ChEBI" id="CHEBI:16810"/>
        <dbReference type="ChEBI" id="CHEBI:29985"/>
        <dbReference type="ChEBI" id="CHEBI:57766"/>
        <dbReference type="ChEBI" id="CHEBI:57980"/>
        <dbReference type="EC" id="2.6.1.9"/>
    </reaction>
</comment>
<evidence type="ECO:0000313" key="14">
    <source>
        <dbReference type="EMBL" id="SKB65800.1"/>
    </source>
</evidence>
<evidence type="ECO:0000256" key="9">
    <source>
        <dbReference type="ARBA" id="ARBA00022898"/>
    </source>
</evidence>
<dbReference type="EMBL" id="FUYL01000008">
    <property type="protein sequence ID" value="SKB65800.1"/>
    <property type="molecule type" value="Genomic_DNA"/>
</dbReference>
<dbReference type="UniPathway" id="UPA00031">
    <property type="reaction ID" value="UER00012"/>
</dbReference>
<dbReference type="GO" id="GO:0030170">
    <property type="term" value="F:pyridoxal phosphate binding"/>
    <property type="evidence" value="ECO:0007669"/>
    <property type="project" value="InterPro"/>
</dbReference>
<keyword evidence="10 12" id="KW-0368">Histidine biosynthesis</keyword>
<protein>
    <recommendedName>
        <fullName evidence="12">Histidinol-phosphate aminotransferase</fullName>
        <ecNumber evidence="12">2.6.1.9</ecNumber>
    </recommendedName>
    <alternativeName>
        <fullName evidence="12">Imidazole acetol-phosphate transaminase</fullName>
    </alternativeName>
</protein>
<keyword evidence="9 12" id="KW-0663">Pyridoxal phosphate</keyword>
<reference evidence="15" key="1">
    <citation type="submission" date="2017-02" db="EMBL/GenBank/DDBJ databases">
        <authorList>
            <person name="Varghese N."/>
            <person name="Submissions S."/>
        </authorList>
    </citation>
    <scope>NUCLEOTIDE SEQUENCE [LARGE SCALE GENOMIC DNA]</scope>
    <source>
        <strain evidence="15">DSM 23546</strain>
    </source>
</reference>
<evidence type="ECO:0000256" key="12">
    <source>
        <dbReference type="HAMAP-Rule" id="MF_01023"/>
    </source>
</evidence>
<evidence type="ECO:0000256" key="5">
    <source>
        <dbReference type="ARBA" id="ARBA00011738"/>
    </source>
</evidence>
<comment type="cofactor">
    <cofactor evidence="1 12">
        <name>pyridoxal 5'-phosphate</name>
        <dbReference type="ChEBI" id="CHEBI:597326"/>
    </cofactor>
</comment>
<dbReference type="NCBIfam" id="TIGR01141">
    <property type="entry name" value="hisC"/>
    <property type="match status" value="1"/>
</dbReference>
<evidence type="ECO:0000313" key="15">
    <source>
        <dbReference type="Proteomes" id="UP000190339"/>
    </source>
</evidence>
<dbReference type="GO" id="GO:0004400">
    <property type="term" value="F:histidinol-phosphate transaminase activity"/>
    <property type="evidence" value="ECO:0007669"/>
    <property type="project" value="UniProtKB-UniRule"/>
</dbReference>
<dbReference type="InterPro" id="IPR001917">
    <property type="entry name" value="Aminotrans_II_pyridoxalP_BS"/>
</dbReference>
<organism evidence="14 15">
    <name type="scientific">Maribacter arcticus</name>
    <dbReference type="NCBI Taxonomy" id="561365"/>
    <lineage>
        <taxon>Bacteria</taxon>
        <taxon>Pseudomonadati</taxon>
        <taxon>Bacteroidota</taxon>
        <taxon>Flavobacteriia</taxon>
        <taxon>Flavobacteriales</taxon>
        <taxon>Flavobacteriaceae</taxon>
        <taxon>Maribacter</taxon>
    </lineage>
</organism>
<gene>
    <name evidence="12" type="primary">hisC</name>
    <name evidence="14" type="ORF">SAMN05660866_02615</name>
</gene>
<dbReference type="Gene3D" id="3.90.1150.10">
    <property type="entry name" value="Aspartate Aminotransferase, domain 1"/>
    <property type="match status" value="1"/>
</dbReference>
<comment type="pathway">
    <text evidence="2 12">Amino-acid biosynthesis; L-histidine biosynthesis; L-histidine from 5-phospho-alpha-D-ribose 1-diphosphate: step 7/9.</text>
</comment>
<proteinExistence type="inferred from homology"/>
<feature type="modified residue" description="N6-(pyridoxal phosphate)lysine" evidence="12">
    <location>
        <position position="221"/>
    </location>
</feature>
<dbReference type="PROSITE" id="PS00599">
    <property type="entry name" value="AA_TRANSFER_CLASS_2"/>
    <property type="match status" value="1"/>
</dbReference>
<evidence type="ECO:0000259" key="13">
    <source>
        <dbReference type="Pfam" id="PF00155"/>
    </source>
</evidence>
<dbReference type="Pfam" id="PF00155">
    <property type="entry name" value="Aminotran_1_2"/>
    <property type="match status" value="1"/>
</dbReference>
<dbReference type="InterPro" id="IPR005861">
    <property type="entry name" value="HisP_aminotrans"/>
</dbReference>
<evidence type="ECO:0000256" key="10">
    <source>
        <dbReference type="ARBA" id="ARBA00023102"/>
    </source>
</evidence>
<dbReference type="InterPro" id="IPR004839">
    <property type="entry name" value="Aminotransferase_I/II_large"/>
</dbReference>
<keyword evidence="15" id="KW-1185">Reference proteome</keyword>
<dbReference type="Gene3D" id="3.40.640.10">
    <property type="entry name" value="Type I PLP-dependent aspartate aminotransferase-like (Major domain)"/>
    <property type="match status" value="1"/>
</dbReference>
<dbReference type="EC" id="2.6.1.9" evidence="12"/>
<comment type="pathway">
    <text evidence="3">Lipid metabolism.</text>
</comment>
<evidence type="ECO:0000256" key="1">
    <source>
        <dbReference type="ARBA" id="ARBA00001933"/>
    </source>
</evidence>
<comment type="similarity">
    <text evidence="4 12">Belongs to the class-II pyridoxal-phosphate-dependent aminotransferase family. Histidinol-phosphate aminotransferase subfamily.</text>
</comment>
<dbReference type="InterPro" id="IPR015421">
    <property type="entry name" value="PyrdxlP-dep_Trfase_major"/>
</dbReference>
<dbReference type="AlphaFoldDB" id="A0A1T5D2S5"/>
<evidence type="ECO:0000256" key="4">
    <source>
        <dbReference type="ARBA" id="ARBA00007970"/>
    </source>
</evidence>
<name>A0A1T5D2S5_9FLAO</name>
<evidence type="ECO:0000256" key="6">
    <source>
        <dbReference type="ARBA" id="ARBA00022576"/>
    </source>
</evidence>
<evidence type="ECO:0000256" key="8">
    <source>
        <dbReference type="ARBA" id="ARBA00022679"/>
    </source>
</evidence>
<evidence type="ECO:0000256" key="7">
    <source>
        <dbReference type="ARBA" id="ARBA00022605"/>
    </source>
</evidence>
<keyword evidence="7 12" id="KW-0028">Amino-acid biosynthesis</keyword>
<dbReference type="SUPFAM" id="SSF53383">
    <property type="entry name" value="PLP-dependent transferases"/>
    <property type="match status" value="1"/>
</dbReference>